<evidence type="ECO:0000256" key="1">
    <source>
        <dbReference type="ARBA" id="ARBA00004651"/>
    </source>
</evidence>
<dbReference type="RefSeq" id="WP_133322648.1">
    <property type="nucleotide sequence ID" value="NZ_SMTF01000011.1"/>
</dbReference>
<keyword evidence="6 8" id="KW-0472">Membrane</keyword>
<dbReference type="Proteomes" id="UP000294796">
    <property type="component" value="Unassembled WGS sequence"/>
</dbReference>
<reference evidence="10 11" key="1">
    <citation type="submission" date="2019-03" db="EMBL/GenBank/DDBJ databases">
        <title>Luteimonas zhaokaii sp.nov., isolated from the rectal contents of Plateau pika in Yushu, Qinghai Province, China.</title>
        <authorList>
            <person name="Zhang G."/>
        </authorList>
    </citation>
    <scope>NUCLEOTIDE SEQUENCE [LARGE SCALE GENOMIC DNA]</scope>
    <source>
        <strain evidence="10 11">B9</strain>
    </source>
</reference>
<dbReference type="PANTHER" id="PTHR42703">
    <property type="entry name" value="NADH DEHYDROGENASE"/>
    <property type="match status" value="1"/>
</dbReference>
<feature type="transmembrane region" description="Helical" evidence="8">
    <location>
        <begin position="401"/>
        <end position="428"/>
    </location>
</feature>
<keyword evidence="5 8" id="KW-1133">Transmembrane helix</keyword>
<feature type="transmembrane region" description="Helical" evidence="8">
    <location>
        <begin position="264"/>
        <end position="284"/>
    </location>
</feature>
<evidence type="ECO:0000256" key="2">
    <source>
        <dbReference type="ARBA" id="ARBA00005346"/>
    </source>
</evidence>
<feature type="transmembrane region" description="Helical" evidence="8">
    <location>
        <begin position="163"/>
        <end position="184"/>
    </location>
</feature>
<evidence type="ECO:0000313" key="11">
    <source>
        <dbReference type="Proteomes" id="UP000294796"/>
    </source>
</evidence>
<accession>A0A4R5TSD5</accession>
<dbReference type="GO" id="GO:0008137">
    <property type="term" value="F:NADH dehydrogenase (ubiquinone) activity"/>
    <property type="evidence" value="ECO:0007669"/>
    <property type="project" value="InterPro"/>
</dbReference>
<dbReference type="GO" id="GO:0005886">
    <property type="term" value="C:plasma membrane"/>
    <property type="evidence" value="ECO:0007669"/>
    <property type="project" value="UniProtKB-SubCell"/>
</dbReference>
<dbReference type="InterPro" id="IPR001750">
    <property type="entry name" value="ND/Mrp_TM"/>
</dbReference>
<dbReference type="OrthoDB" id="9768329at2"/>
<evidence type="ECO:0000313" key="10">
    <source>
        <dbReference type="EMBL" id="TDK23016.1"/>
    </source>
</evidence>
<feature type="transmembrane region" description="Helical" evidence="8">
    <location>
        <begin position="296"/>
        <end position="318"/>
    </location>
</feature>
<feature type="transmembrane region" description="Helical" evidence="8">
    <location>
        <begin position="238"/>
        <end position="258"/>
    </location>
</feature>
<dbReference type="AlphaFoldDB" id="A0A4R5TSD5"/>
<dbReference type="InterPro" id="IPR003918">
    <property type="entry name" value="NADH_UbQ_OxRdtase"/>
</dbReference>
<keyword evidence="11" id="KW-1185">Reference proteome</keyword>
<evidence type="ECO:0000256" key="3">
    <source>
        <dbReference type="ARBA" id="ARBA00022475"/>
    </source>
</evidence>
<feature type="transmembrane region" description="Helical" evidence="8">
    <location>
        <begin position="77"/>
        <end position="96"/>
    </location>
</feature>
<feature type="transmembrane region" description="Helical" evidence="8">
    <location>
        <begin position="363"/>
        <end position="381"/>
    </location>
</feature>
<keyword evidence="3" id="KW-1003">Cell membrane</keyword>
<keyword evidence="4 7" id="KW-0812">Transmembrane</keyword>
<evidence type="ECO:0000256" key="5">
    <source>
        <dbReference type="ARBA" id="ARBA00022989"/>
    </source>
</evidence>
<sequence length="478" mass="48481">MTAAELLPLWVLAPMLGAALAVALRPRHAAWLAQGLVLALLAAWVWLAEAFVADGALDVVVAGIALPLGIRLQLDGLALLLLALIGVVMLAAGAHAASMPARAQANRAFWPSWLVLLAGLNAVVLSRDLFNMYVGLELLTLAAVALVASAGTVAALRAAMRYLLLAMLGSLAWLLGVAILHATTGSLDIELSAARAVPGPATSVALGLMLAGLLLKAAVFPLHGWLPLAHGAAPGPVSAVLSALVVKAAVLLVWRLWFAHGGTGMAAAGPLLAGLGGAAVLYGSVAALRQARLKQVVAFSTVAQLGYLLLVLAMPSALAWQGTVLQLLGHGLAKAAMFLAAANLVQRMGDDRVAGLAGADARAPLSTFALALAAVSLMGLPPSGGFAAKWRLLQGAWLQEAWWLVALLLVGSLLAAAYLFRVLAALLARPPEGAPVAGATVSRTAEWAALLLALIAIALGFAGAPVLALAGFAEGGVP</sequence>
<feature type="transmembrane region" description="Helical" evidence="8">
    <location>
        <begin position="132"/>
        <end position="156"/>
    </location>
</feature>
<proteinExistence type="inferred from homology"/>
<feature type="transmembrane region" description="Helical" evidence="8">
    <location>
        <begin position="6"/>
        <end position="24"/>
    </location>
</feature>
<comment type="similarity">
    <text evidence="2">Belongs to the CPA3 antiporters (TC 2.A.63) subunit D family.</text>
</comment>
<name>A0A4R5TSD5_9GAMM</name>
<evidence type="ECO:0000256" key="8">
    <source>
        <dbReference type="SAM" id="Phobius"/>
    </source>
</evidence>
<dbReference type="PANTHER" id="PTHR42703:SF1">
    <property type="entry name" value="NA(+)_H(+) ANTIPORTER SUBUNIT D1"/>
    <property type="match status" value="1"/>
</dbReference>
<dbReference type="InterPro" id="IPR050586">
    <property type="entry name" value="CPA3_Na-H_Antiporter_D"/>
</dbReference>
<dbReference type="EMBL" id="SMTF01000011">
    <property type="protein sequence ID" value="TDK23016.1"/>
    <property type="molecule type" value="Genomic_DNA"/>
</dbReference>
<comment type="subcellular location">
    <subcellularLocation>
        <location evidence="1">Cell membrane</location>
        <topology evidence="1">Multi-pass membrane protein</topology>
    </subcellularLocation>
    <subcellularLocation>
        <location evidence="7">Membrane</location>
        <topology evidence="7">Multi-pass membrane protein</topology>
    </subcellularLocation>
</comment>
<feature type="domain" description="NADH:quinone oxidoreductase/Mrp antiporter transmembrane" evidence="9">
    <location>
        <begin position="126"/>
        <end position="414"/>
    </location>
</feature>
<dbReference type="GO" id="GO:0042773">
    <property type="term" value="P:ATP synthesis coupled electron transport"/>
    <property type="evidence" value="ECO:0007669"/>
    <property type="project" value="InterPro"/>
</dbReference>
<organism evidence="10 11">
    <name type="scientific">Luteimonas aestuarii</name>
    <dbReference type="NCBI Taxonomy" id="453837"/>
    <lineage>
        <taxon>Bacteria</taxon>
        <taxon>Pseudomonadati</taxon>
        <taxon>Pseudomonadota</taxon>
        <taxon>Gammaproteobacteria</taxon>
        <taxon>Lysobacterales</taxon>
        <taxon>Lysobacteraceae</taxon>
        <taxon>Luteimonas</taxon>
    </lineage>
</organism>
<protein>
    <recommendedName>
        <fullName evidence="9">NADH:quinone oxidoreductase/Mrp antiporter transmembrane domain-containing protein</fullName>
    </recommendedName>
</protein>
<feature type="transmembrane region" description="Helical" evidence="8">
    <location>
        <begin position="324"/>
        <end position="342"/>
    </location>
</feature>
<feature type="transmembrane region" description="Helical" evidence="8">
    <location>
        <begin position="449"/>
        <end position="473"/>
    </location>
</feature>
<evidence type="ECO:0000259" key="9">
    <source>
        <dbReference type="Pfam" id="PF00361"/>
    </source>
</evidence>
<dbReference type="PRINTS" id="PR01437">
    <property type="entry name" value="NUOXDRDTASE4"/>
</dbReference>
<feature type="transmembrane region" description="Helical" evidence="8">
    <location>
        <begin position="204"/>
        <end position="226"/>
    </location>
</feature>
<feature type="transmembrane region" description="Helical" evidence="8">
    <location>
        <begin position="36"/>
        <end position="57"/>
    </location>
</feature>
<feature type="transmembrane region" description="Helical" evidence="8">
    <location>
        <begin position="108"/>
        <end position="126"/>
    </location>
</feature>
<dbReference type="Pfam" id="PF00361">
    <property type="entry name" value="Proton_antipo_M"/>
    <property type="match status" value="1"/>
</dbReference>
<evidence type="ECO:0000256" key="4">
    <source>
        <dbReference type="ARBA" id="ARBA00022692"/>
    </source>
</evidence>
<evidence type="ECO:0000256" key="7">
    <source>
        <dbReference type="RuleBase" id="RU000320"/>
    </source>
</evidence>
<evidence type="ECO:0000256" key="6">
    <source>
        <dbReference type="ARBA" id="ARBA00023136"/>
    </source>
</evidence>
<comment type="caution">
    <text evidence="10">The sequence shown here is derived from an EMBL/GenBank/DDBJ whole genome shotgun (WGS) entry which is preliminary data.</text>
</comment>
<gene>
    <name evidence="10" type="ORF">E2F46_12775</name>
</gene>